<name>A0A1I7YN85_9BILA</name>
<dbReference type="AlphaFoldDB" id="A0A1I7YN85"/>
<dbReference type="Proteomes" id="UP000095287">
    <property type="component" value="Unplaced"/>
</dbReference>
<dbReference type="WBParaSite" id="L893_g18129.t1">
    <property type="protein sequence ID" value="L893_g18129.t1"/>
    <property type="gene ID" value="L893_g18129"/>
</dbReference>
<evidence type="ECO:0000313" key="2">
    <source>
        <dbReference type="Proteomes" id="UP000095287"/>
    </source>
</evidence>
<feature type="compositionally biased region" description="Basic and acidic residues" evidence="1">
    <location>
        <begin position="57"/>
        <end position="67"/>
    </location>
</feature>
<proteinExistence type="predicted"/>
<evidence type="ECO:0000256" key="1">
    <source>
        <dbReference type="SAM" id="MobiDB-lite"/>
    </source>
</evidence>
<protein>
    <submittedName>
        <fullName evidence="3">Uncharacterized protein</fullName>
    </submittedName>
</protein>
<sequence length="67" mass="7422">MIPQVGFEAATLGRAPYTTRPVVKRECSRSSYLIKPSRSPASSDRQKRLNVGATSSETDRGRRAWPS</sequence>
<feature type="region of interest" description="Disordered" evidence="1">
    <location>
        <begin position="25"/>
        <end position="67"/>
    </location>
</feature>
<evidence type="ECO:0000313" key="3">
    <source>
        <dbReference type="WBParaSite" id="L893_g18129.t1"/>
    </source>
</evidence>
<reference evidence="3" key="1">
    <citation type="submission" date="2016-11" db="UniProtKB">
        <authorList>
            <consortium name="WormBaseParasite"/>
        </authorList>
    </citation>
    <scope>IDENTIFICATION</scope>
</reference>
<keyword evidence="2" id="KW-1185">Reference proteome</keyword>
<accession>A0A1I7YN85</accession>
<organism evidence="2 3">
    <name type="scientific">Steinernema glaseri</name>
    <dbReference type="NCBI Taxonomy" id="37863"/>
    <lineage>
        <taxon>Eukaryota</taxon>
        <taxon>Metazoa</taxon>
        <taxon>Ecdysozoa</taxon>
        <taxon>Nematoda</taxon>
        <taxon>Chromadorea</taxon>
        <taxon>Rhabditida</taxon>
        <taxon>Tylenchina</taxon>
        <taxon>Panagrolaimomorpha</taxon>
        <taxon>Strongyloidoidea</taxon>
        <taxon>Steinernematidae</taxon>
        <taxon>Steinernema</taxon>
    </lineage>
</organism>